<proteinExistence type="predicted"/>
<dbReference type="AlphaFoldDB" id="A0A7W7HEP0"/>
<organism evidence="1 2">
    <name type="scientific">Actinoplanes lobatus</name>
    <dbReference type="NCBI Taxonomy" id="113568"/>
    <lineage>
        <taxon>Bacteria</taxon>
        <taxon>Bacillati</taxon>
        <taxon>Actinomycetota</taxon>
        <taxon>Actinomycetes</taxon>
        <taxon>Micromonosporales</taxon>
        <taxon>Micromonosporaceae</taxon>
        <taxon>Actinoplanes</taxon>
    </lineage>
</organism>
<reference evidence="1 2" key="1">
    <citation type="submission" date="2020-08" db="EMBL/GenBank/DDBJ databases">
        <title>Sequencing the genomes of 1000 actinobacteria strains.</title>
        <authorList>
            <person name="Klenk H.-P."/>
        </authorList>
    </citation>
    <scope>NUCLEOTIDE SEQUENCE [LARGE SCALE GENOMIC DNA]</scope>
    <source>
        <strain evidence="1 2">DSM 43150</strain>
    </source>
</reference>
<dbReference type="RefSeq" id="WP_188121537.1">
    <property type="nucleotide sequence ID" value="NZ_JACHNC010000001.1"/>
</dbReference>
<accession>A0A7W7HEP0</accession>
<evidence type="ECO:0000313" key="2">
    <source>
        <dbReference type="Proteomes" id="UP000590511"/>
    </source>
</evidence>
<sequence length="55" mass="5924">MNDITQDPRILAHIGRLVAAAPPLSAEQVDGLRLIWHGPTRIAAPLTPTMGEGQR</sequence>
<dbReference type="Proteomes" id="UP000590511">
    <property type="component" value="Unassembled WGS sequence"/>
</dbReference>
<name>A0A7W7HEP0_9ACTN</name>
<gene>
    <name evidence="1" type="ORF">BJ964_003334</name>
</gene>
<comment type="caution">
    <text evidence="1">The sequence shown here is derived from an EMBL/GenBank/DDBJ whole genome shotgun (WGS) entry which is preliminary data.</text>
</comment>
<dbReference type="EMBL" id="JACHNC010000001">
    <property type="protein sequence ID" value="MBB4749173.1"/>
    <property type="molecule type" value="Genomic_DNA"/>
</dbReference>
<protein>
    <submittedName>
        <fullName evidence="1">Uncharacterized protein</fullName>
    </submittedName>
</protein>
<evidence type="ECO:0000313" key="1">
    <source>
        <dbReference type="EMBL" id="MBB4749173.1"/>
    </source>
</evidence>